<proteinExistence type="predicted"/>
<sequence length="163" mass="18601">MKALEKNQIWKLEILPPGKGTVGCRWVLTIKHNVDGSVERYKARLVAKRYLKSIPSKGLMFSKDGHMNIDGYTDAYWVGTVTDRRSTSGYFIFLGSYLLMWRSKKQKVIALSSAKAEFRGMTKEICELLWLCRLLTELGYRSMSVMNHFCDNNAAIAIAQNPI</sequence>
<dbReference type="CDD" id="cd09272">
    <property type="entry name" value="RNase_HI_RT_Ty1"/>
    <property type="match status" value="1"/>
</dbReference>
<protein>
    <recommendedName>
        <fullName evidence="3">Reverse transcriptase Ty1/copia-type domain-containing protein</fullName>
    </recommendedName>
</protein>
<evidence type="ECO:0000313" key="1">
    <source>
        <dbReference type="EMBL" id="KAI5341923.1"/>
    </source>
</evidence>
<keyword evidence="2" id="KW-1185">Reference proteome</keyword>
<dbReference type="EMBL" id="JAJFAZ020000002">
    <property type="protein sequence ID" value="KAI5341923.1"/>
    <property type="molecule type" value="Genomic_DNA"/>
</dbReference>
<dbReference type="Proteomes" id="UP001054821">
    <property type="component" value="Chromosome 2"/>
</dbReference>
<reference evidence="1 2" key="1">
    <citation type="journal article" date="2022" name="G3 (Bethesda)">
        <title>Whole-genome sequence and methylome profiling of the almond [Prunus dulcis (Mill.) D.A. Webb] cultivar 'Nonpareil'.</title>
        <authorList>
            <person name="D'Amico-Willman K.M."/>
            <person name="Ouma W.Z."/>
            <person name="Meulia T."/>
            <person name="Sideli G.M."/>
            <person name="Gradziel T.M."/>
            <person name="Fresnedo-Ramirez J."/>
        </authorList>
    </citation>
    <scope>NUCLEOTIDE SEQUENCE [LARGE SCALE GENOMIC DNA]</scope>
    <source>
        <strain evidence="1">Clone GOH B32 T37-40</strain>
    </source>
</reference>
<gene>
    <name evidence="1" type="ORF">L3X38_009798</name>
</gene>
<evidence type="ECO:0000313" key="2">
    <source>
        <dbReference type="Proteomes" id="UP001054821"/>
    </source>
</evidence>
<evidence type="ECO:0008006" key="3">
    <source>
        <dbReference type="Google" id="ProtNLM"/>
    </source>
</evidence>
<dbReference type="PANTHER" id="PTHR11439:SF467">
    <property type="entry name" value="INTEGRASE CATALYTIC DOMAIN-CONTAINING PROTEIN"/>
    <property type="match status" value="1"/>
</dbReference>
<organism evidence="1 2">
    <name type="scientific">Prunus dulcis</name>
    <name type="common">Almond</name>
    <name type="synonym">Amygdalus dulcis</name>
    <dbReference type="NCBI Taxonomy" id="3755"/>
    <lineage>
        <taxon>Eukaryota</taxon>
        <taxon>Viridiplantae</taxon>
        <taxon>Streptophyta</taxon>
        <taxon>Embryophyta</taxon>
        <taxon>Tracheophyta</taxon>
        <taxon>Spermatophyta</taxon>
        <taxon>Magnoliopsida</taxon>
        <taxon>eudicotyledons</taxon>
        <taxon>Gunneridae</taxon>
        <taxon>Pentapetalae</taxon>
        <taxon>rosids</taxon>
        <taxon>fabids</taxon>
        <taxon>Rosales</taxon>
        <taxon>Rosaceae</taxon>
        <taxon>Amygdaloideae</taxon>
        <taxon>Amygdaleae</taxon>
        <taxon>Prunus</taxon>
    </lineage>
</organism>
<comment type="caution">
    <text evidence="1">The sequence shown here is derived from an EMBL/GenBank/DDBJ whole genome shotgun (WGS) entry which is preliminary data.</text>
</comment>
<name>A0AAD4WF82_PRUDU</name>
<dbReference type="AlphaFoldDB" id="A0AAD4WF82"/>
<dbReference type="PANTHER" id="PTHR11439">
    <property type="entry name" value="GAG-POL-RELATED RETROTRANSPOSON"/>
    <property type="match status" value="1"/>
</dbReference>
<accession>A0AAD4WF82</accession>